<evidence type="ECO:0008006" key="6">
    <source>
        <dbReference type="Google" id="ProtNLM"/>
    </source>
</evidence>
<dbReference type="EMBL" id="CAJNOQ010008859">
    <property type="protein sequence ID" value="CAF1208684.1"/>
    <property type="molecule type" value="Genomic_DNA"/>
</dbReference>
<dbReference type="EMBL" id="CAJOBC010008859">
    <property type="protein sequence ID" value="CAF3972823.1"/>
    <property type="molecule type" value="Genomic_DNA"/>
</dbReference>
<dbReference type="SUPFAM" id="SSF56399">
    <property type="entry name" value="ADP-ribosylation"/>
    <property type="match status" value="1"/>
</dbReference>
<dbReference type="OrthoDB" id="19174at2759"/>
<name>A0A814WZ08_9BILA</name>
<dbReference type="Gene3D" id="3.90.176.10">
    <property type="entry name" value="Toxin ADP-ribosyltransferase, Chain A, domain 1"/>
    <property type="match status" value="1"/>
</dbReference>
<dbReference type="InterPro" id="IPR002110">
    <property type="entry name" value="Ankyrin_rpt"/>
</dbReference>
<dbReference type="PANTHER" id="PTHR24171:SF8">
    <property type="entry name" value="BRCA1-ASSOCIATED RING DOMAIN PROTEIN 1"/>
    <property type="match status" value="1"/>
</dbReference>
<dbReference type="PANTHER" id="PTHR24171">
    <property type="entry name" value="ANKYRIN REPEAT DOMAIN-CONTAINING PROTEIN 39-RELATED"/>
    <property type="match status" value="1"/>
</dbReference>
<dbReference type="Pfam" id="PF12796">
    <property type="entry name" value="Ank_2"/>
    <property type="match status" value="1"/>
</dbReference>
<evidence type="ECO:0000313" key="5">
    <source>
        <dbReference type="Proteomes" id="UP000663829"/>
    </source>
</evidence>
<comment type="caution">
    <text evidence="3">The sequence shown here is derived from an EMBL/GenBank/DDBJ whole genome shotgun (WGS) entry which is preliminary data.</text>
</comment>
<evidence type="ECO:0000313" key="4">
    <source>
        <dbReference type="EMBL" id="CAF3972823.1"/>
    </source>
</evidence>
<dbReference type="GO" id="GO:0070531">
    <property type="term" value="C:BRCA1-A complex"/>
    <property type="evidence" value="ECO:0007669"/>
    <property type="project" value="TreeGrafter"/>
</dbReference>
<keyword evidence="1" id="KW-0677">Repeat</keyword>
<accession>A0A814WZ08</accession>
<dbReference type="Proteomes" id="UP000663829">
    <property type="component" value="Unassembled WGS sequence"/>
</dbReference>
<evidence type="ECO:0000256" key="1">
    <source>
        <dbReference type="ARBA" id="ARBA00022737"/>
    </source>
</evidence>
<dbReference type="Proteomes" id="UP000681722">
    <property type="component" value="Unassembled WGS sequence"/>
</dbReference>
<dbReference type="SUPFAM" id="SSF48403">
    <property type="entry name" value="Ankyrin repeat"/>
    <property type="match status" value="1"/>
</dbReference>
<dbReference type="GO" id="GO:0004842">
    <property type="term" value="F:ubiquitin-protein transferase activity"/>
    <property type="evidence" value="ECO:0007669"/>
    <property type="project" value="TreeGrafter"/>
</dbReference>
<proteinExistence type="predicted"/>
<organism evidence="3 5">
    <name type="scientific">Didymodactylos carnosus</name>
    <dbReference type="NCBI Taxonomy" id="1234261"/>
    <lineage>
        <taxon>Eukaryota</taxon>
        <taxon>Metazoa</taxon>
        <taxon>Spiralia</taxon>
        <taxon>Gnathifera</taxon>
        <taxon>Rotifera</taxon>
        <taxon>Eurotatoria</taxon>
        <taxon>Bdelloidea</taxon>
        <taxon>Philodinida</taxon>
        <taxon>Philodinidae</taxon>
        <taxon>Didymodactylos</taxon>
    </lineage>
</organism>
<dbReference type="InterPro" id="IPR036770">
    <property type="entry name" value="Ankyrin_rpt-contain_sf"/>
</dbReference>
<dbReference type="GO" id="GO:0031436">
    <property type="term" value="C:BRCA1-BARD1 complex"/>
    <property type="evidence" value="ECO:0007669"/>
    <property type="project" value="TreeGrafter"/>
</dbReference>
<evidence type="ECO:0000256" key="2">
    <source>
        <dbReference type="ARBA" id="ARBA00023043"/>
    </source>
</evidence>
<dbReference type="AlphaFoldDB" id="A0A814WZ08"/>
<reference evidence="3" key="1">
    <citation type="submission" date="2021-02" db="EMBL/GenBank/DDBJ databases">
        <authorList>
            <person name="Nowell W R."/>
        </authorList>
    </citation>
    <scope>NUCLEOTIDE SEQUENCE</scope>
</reference>
<dbReference type="Gene3D" id="1.25.40.20">
    <property type="entry name" value="Ankyrin repeat-containing domain"/>
    <property type="match status" value="1"/>
</dbReference>
<evidence type="ECO:0000313" key="3">
    <source>
        <dbReference type="EMBL" id="CAF1208684.1"/>
    </source>
</evidence>
<gene>
    <name evidence="3" type="ORF">GPM918_LOCUS24097</name>
    <name evidence="4" type="ORF">SRO942_LOCUS24095</name>
</gene>
<dbReference type="SMART" id="SM00248">
    <property type="entry name" value="ANK"/>
    <property type="match status" value="2"/>
</dbReference>
<dbReference type="GO" id="GO:0085020">
    <property type="term" value="P:protein K6-linked ubiquitination"/>
    <property type="evidence" value="ECO:0007669"/>
    <property type="project" value="TreeGrafter"/>
</dbReference>
<keyword evidence="2" id="KW-0040">ANK repeat</keyword>
<keyword evidence="5" id="KW-1185">Reference proteome</keyword>
<sequence>MDKNIKKEKEIVRHPKENGLSEFYLACRNGDLDMVKQMLPNIAYSELNRLESNDSTSLHEATLSGHKEIVWLLLHERGCQRHQRNNHGLTAYEVAKTDEMRQLFHRPSNINRFCDNLDQDMQLTFEIISLTTNDKASQSHDAKDDADENDEIMPGGFVQGLQTKEEIQRALAFAAHCRACLQSKGMIYISCFIGKYIYNNHHDHNKHVKQKEFYNSFIDKTFRITELQNIIDTEVLFTHPEYEKCNELLSIYSNSGKCESLLQLYTLETPFYKKLREKQVLPLFSCIALNLPYLKRRYFRGESYRGVTMTNDDLRSYRWALKNNDRLIQIKTFASTSTDREIAESFAQSLETSSIENKISVLMTFRFPQVCDTAINLGKIPKYDLPCLSEYEDESEILILPLTFFRVKNIEINNLSNGRQLLYIIRLENVLFEKASVLHTLPAYMKLCIKHEYKKQKEKHHI</sequence>
<protein>
    <recommendedName>
        <fullName evidence="6">NAD(P)(+)--arginine ADP-ribosyltransferase</fullName>
    </recommendedName>
</protein>